<keyword evidence="6" id="KW-0408">Iron</keyword>
<dbReference type="PANTHER" id="PTHR11601">
    <property type="entry name" value="CYSTEINE DESULFURYLASE FAMILY MEMBER"/>
    <property type="match status" value="1"/>
</dbReference>
<evidence type="ECO:0000256" key="8">
    <source>
        <dbReference type="ARBA" id="ARBA00050776"/>
    </source>
</evidence>
<comment type="catalytic activity">
    <reaction evidence="8">
        <text>(sulfur carrier)-H + L-cysteine = (sulfur carrier)-SH + L-alanine</text>
        <dbReference type="Rhea" id="RHEA:43892"/>
        <dbReference type="Rhea" id="RHEA-COMP:14737"/>
        <dbReference type="Rhea" id="RHEA-COMP:14739"/>
        <dbReference type="ChEBI" id="CHEBI:29917"/>
        <dbReference type="ChEBI" id="CHEBI:35235"/>
        <dbReference type="ChEBI" id="CHEBI:57972"/>
        <dbReference type="ChEBI" id="CHEBI:64428"/>
        <dbReference type="EC" id="2.8.1.7"/>
    </reaction>
</comment>
<comment type="cofactor">
    <cofactor evidence="1">
        <name>pyridoxal 5'-phosphate</name>
        <dbReference type="ChEBI" id="CHEBI:597326"/>
    </cofactor>
</comment>
<evidence type="ECO:0000256" key="6">
    <source>
        <dbReference type="ARBA" id="ARBA00023004"/>
    </source>
</evidence>
<organism evidence="10 11">
    <name type="scientific">Microcella alkaliphila</name>
    <dbReference type="NCBI Taxonomy" id="279828"/>
    <lineage>
        <taxon>Bacteria</taxon>
        <taxon>Bacillati</taxon>
        <taxon>Actinomycetota</taxon>
        <taxon>Actinomycetes</taxon>
        <taxon>Micrococcales</taxon>
        <taxon>Microbacteriaceae</taxon>
        <taxon>Microcella</taxon>
    </lineage>
</organism>
<keyword evidence="5" id="KW-0663">Pyridoxal phosphate</keyword>
<dbReference type="InterPro" id="IPR016454">
    <property type="entry name" value="Cysteine_dSase"/>
</dbReference>
<dbReference type="Gene3D" id="1.10.260.50">
    <property type="match status" value="1"/>
</dbReference>
<protein>
    <submittedName>
        <fullName evidence="10">Cysteine desulfurase</fullName>
    </submittedName>
</protein>
<dbReference type="InterPro" id="IPR015424">
    <property type="entry name" value="PyrdxlP-dep_Trfase"/>
</dbReference>
<keyword evidence="3" id="KW-0808">Transferase</keyword>
<evidence type="ECO:0000256" key="4">
    <source>
        <dbReference type="ARBA" id="ARBA00022723"/>
    </source>
</evidence>
<reference evidence="10 11" key="2">
    <citation type="submission" date="2016-01" db="EMBL/GenBank/DDBJ databases">
        <title>Microcella alkaliphila JAM AC0309 whole genome shotgun sequence.</title>
        <authorList>
            <person name="Kurata A."/>
            <person name="Hirose Y."/>
            <person name="Kishimoto N."/>
            <person name="Kobayashi T."/>
        </authorList>
    </citation>
    <scope>NUCLEOTIDE SEQUENCE [LARGE SCALE GENOMIC DNA]</scope>
    <source>
        <strain evidence="10 11">JAM AC0309</strain>
    </source>
</reference>
<dbReference type="InterPro" id="IPR015422">
    <property type="entry name" value="PyrdxlP-dep_Trfase_small"/>
</dbReference>
<dbReference type="PIRSF" id="PIRSF005572">
    <property type="entry name" value="NifS"/>
    <property type="match status" value="1"/>
</dbReference>
<evidence type="ECO:0000256" key="1">
    <source>
        <dbReference type="ARBA" id="ARBA00001933"/>
    </source>
</evidence>
<dbReference type="Gene3D" id="3.90.1150.10">
    <property type="entry name" value="Aspartate Aminotransferase, domain 1"/>
    <property type="match status" value="1"/>
</dbReference>
<proteinExistence type="inferred from homology"/>
<keyword evidence="4" id="KW-0479">Metal-binding</keyword>
<dbReference type="Proteomes" id="UP000218965">
    <property type="component" value="Chromosome"/>
</dbReference>
<gene>
    <name evidence="10" type="ORF">MalAC0309_2012</name>
</gene>
<dbReference type="EMBL" id="AP017315">
    <property type="protein sequence ID" value="BAU32857.1"/>
    <property type="molecule type" value="Genomic_DNA"/>
</dbReference>
<dbReference type="RefSeq" id="WP_096422317.1">
    <property type="nucleotide sequence ID" value="NZ_AP017315.1"/>
</dbReference>
<dbReference type="GO" id="GO:0051536">
    <property type="term" value="F:iron-sulfur cluster binding"/>
    <property type="evidence" value="ECO:0007669"/>
    <property type="project" value="UniProtKB-KW"/>
</dbReference>
<sequence length="399" mass="40152">MTVYLDHAATSPMPASVRAAFAEALAVVGNPSSIHSAGQAARAVLDDARARIAATLGVDAVELTLTGGGTEAVNTGVKGLYWRRQRDATRPVILMTAAEHHATLDAVDWLIANAGAELVTIPVDGAGRMRVTALEDSLVAHGDRVALVTMLAANNEVGTLQPVADAARLAAARGVPLHVDAIAAYGQLPLAPLPAGVSAVSISAHKIGGPVGVGAIVIRRGVDVEPLLHGGGQQRGRAGTMDAAGAVAFAVAAEHAHAALESRAAHKRALRDRLAAGIRESVPQAVLSGALADGATGDALPGTVHLRVPGAEGDSLLFLLDQAGFAVSTGSACQAGVPEPSHVLQAMGVSESDARGALRITLGPDTTAADIDGLLAALPPAVERALAAGLAARTPRLGR</sequence>
<evidence type="ECO:0000256" key="7">
    <source>
        <dbReference type="ARBA" id="ARBA00023014"/>
    </source>
</evidence>
<dbReference type="AlphaFoldDB" id="A0A0U5BAS4"/>
<evidence type="ECO:0000256" key="3">
    <source>
        <dbReference type="ARBA" id="ARBA00022679"/>
    </source>
</evidence>
<reference evidence="11" key="1">
    <citation type="submission" date="2015-12" db="EMBL/GenBank/DDBJ databases">
        <authorList>
            <person name="Shamseldin A."/>
            <person name="Moawad H."/>
            <person name="Abd El-Rahim W.M."/>
            <person name="Sadowsky M.J."/>
        </authorList>
    </citation>
    <scope>NUCLEOTIDE SEQUENCE [LARGE SCALE GENOMIC DNA]</scope>
    <source>
        <strain evidence="11">JAM AC0309</strain>
    </source>
</reference>
<evidence type="ECO:0000256" key="2">
    <source>
        <dbReference type="ARBA" id="ARBA00006490"/>
    </source>
</evidence>
<evidence type="ECO:0000259" key="9">
    <source>
        <dbReference type="Pfam" id="PF00266"/>
    </source>
</evidence>
<keyword evidence="7" id="KW-0411">Iron-sulfur</keyword>
<dbReference type="GO" id="GO:0046872">
    <property type="term" value="F:metal ion binding"/>
    <property type="evidence" value="ECO:0007669"/>
    <property type="project" value="UniProtKB-KW"/>
</dbReference>
<evidence type="ECO:0000313" key="11">
    <source>
        <dbReference type="Proteomes" id="UP000218965"/>
    </source>
</evidence>
<feature type="domain" description="Aminotransferase class V" evidence="9">
    <location>
        <begin position="3"/>
        <end position="374"/>
    </location>
</feature>
<dbReference type="OrthoDB" id="9808002at2"/>
<evidence type="ECO:0000256" key="5">
    <source>
        <dbReference type="ARBA" id="ARBA00022898"/>
    </source>
</evidence>
<dbReference type="InterPro" id="IPR000192">
    <property type="entry name" value="Aminotrans_V_dom"/>
</dbReference>
<dbReference type="Gene3D" id="3.40.640.10">
    <property type="entry name" value="Type I PLP-dependent aspartate aminotransferase-like (Major domain)"/>
    <property type="match status" value="1"/>
</dbReference>
<comment type="similarity">
    <text evidence="2">Belongs to the class-V pyridoxal-phosphate-dependent aminotransferase family. NifS/IscS subfamily.</text>
</comment>
<dbReference type="InterPro" id="IPR015421">
    <property type="entry name" value="PyrdxlP-dep_Trfase_major"/>
</dbReference>
<dbReference type="Pfam" id="PF00266">
    <property type="entry name" value="Aminotran_5"/>
    <property type="match status" value="1"/>
</dbReference>
<dbReference type="PANTHER" id="PTHR11601:SF34">
    <property type="entry name" value="CYSTEINE DESULFURASE"/>
    <property type="match status" value="1"/>
</dbReference>
<dbReference type="GO" id="GO:0031071">
    <property type="term" value="F:cysteine desulfurase activity"/>
    <property type="evidence" value="ECO:0007669"/>
    <property type="project" value="UniProtKB-EC"/>
</dbReference>
<name>A0A0U5BAS4_9MICO</name>
<dbReference type="SUPFAM" id="SSF53383">
    <property type="entry name" value="PLP-dependent transferases"/>
    <property type="match status" value="1"/>
</dbReference>
<evidence type="ECO:0000313" key="10">
    <source>
        <dbReference type="EMBL" id="BAU32857.1"/>
    </source>
</evidence>
<accession>A0A0U5BAS4</accession>
<dbReference type="KEGG" id="malk:MalAC0309_2012"/>